<name>A0ABD6S9V2_BACTU</name>
<reference evidence="1 2" key="1">
    <citation type="submission" date="2017-09" db="EMBL/GenBank/DDBJ databases">
        <title>Large-scale bioinformatics analysis of Bacillus genomes uncovers conserved roles of natural products in bacterial physiology.</title>
        <authorList>
            <consortium name="Agbiome Team Llc"/>
            <person name="Bleich R.M."/>
            <person name="Kirk G.J."/>
            <person name="Santa Maria K.C."/>
            <person name="Allen S.E."/>
            <person name="Farag S."/>
            <person name="Shank E.A."/>
            <person name="Bowers A."/>
        </authorList>
    </citation>
    <scope>NUCLEOTIDE SEQUENCE [LARGE SCALE GENOMIC DNA]</scope>
    <source>
        <strain evidence="1 2">AFS005140</strain>
    </source>
</reference>
<evidence type="ECO:0000313" key="1">
    <source>
        <dbReference type="EMBL" id="PER55720.1"/>
    </source>
</evidence>
<evidence type="ECO:0000313" key="2">
    <source>
        <dbReference type="Proteomes" id="UP000219897"/>
    </source>
</evidence>
<comment type="caution">
    <text evidence="1">The sequence shown here is derived from an EMBL/GenBank/DDBJ whole genome shotgun (WGS) entry which is preliminary data.</text>
</comment>
<dbReference type="Proteomes" id="UP000219897">
    <property type="component" value="Unassembled WGS sequence"/>
</dbReference>
<sequence length="187" mass="21668">MTKKRPKLFIFGEIDADAVLGEIMKRKQTVFTIPYTYVENLKRRKDSRSLEQREKEEALHEVISTGASVVFLSEYAGTTEYWLKRFLSKPMLCEKKHVVVVSGATKAVWKPILDELEKHKVELKEVQWFVTMNLWEKEDDGLGTRVQVDKKETEIDLAEELKPIIAYVEYLAQVHPEGLGELSLLIE</sequence>
<proteinExistence type="predicted"/>
<dbReference type="AlphaFoldDB" id="A0ABD6S9V2"/>
<gene>
    <name evidence="1" type="ORF">CN495_08175</name>
</gene>
<organism evidence="1 2">
    <name type="scientific">Bacillus thuringiensis</name>
    <dbReference type="NCBI Taxonomy" id="1428"/>
    <lineage>
        <taxon>Bacteria</taxon>
        <taxon>Bacillati</taxon>
        <taxon>Bacillota</taxon>
        <taxon>Bacilli</taxon>
        <taxon>Bacillales</taxon>
        <taxon>Bacillaceae</taxon>
        <taxon>Bacillus</taxon>
        <taxon>Bacillus cereus group</taxon>
    </lineage>
</organism>
<dbReference type="EMBL" id="NTYF01000023">
    <property type="protein sequence ID" value="PER55720.1"/>
    <property type="molecule type" value="Genomic_DNA"/>
</dbReference>
<protein>
    <submittedName>
        <fullName evidence="1">Uncharacterized protein</fullName>
    </submittedName>
</protein>
<dbReference type="RefSeq" id="WP_098317060.1">
    <property type="nucleotide sequence ID" value="NZ_NTYF01000023.1"/>
</dbReference>
<accession>A0ABD6S9V2</accession>